<gene>
    <name evidence="2" type="ORF">GCM10011519_34500</name>
</gene>
<dbReference type="Pfam" id="PF12277">
    <property type="entry name" value="DUF3618"/>
    <property type="match status" value="1"/>
</dbReference>
<organism evidence="2 3">
    <name type="scientific">Marmoricola endophyticus</name>
    <dbReference type="NCBI Taxonomy" id="2040280"/>
    <lineage>
        <taxon>Bacteria</taxon>
        <taxon>Bacillati</taxon>
        <taxon>Actinomycetota</taxon>
        <taxon>Actinomycetes</taxon>
        <taxon>Propionibacteriales</taxon>
        <taxon>Nocardioidaceae</taxon>
        <taxon>Marmoricola</taxon>
    </lineage>
</organism>
<reference evidence="2" key="2">
    <citation type="submission" date="2020-09" db="EMBL/GenBank/DDBJ databases">
        <authorList>
            <person name="Sun Q."/>
            <person name="Zhou Y."/>
        </authorList>
    </citation>
    <scope>NUCLEOTIDE SEQUENCE</scope>
    <source>
        <strain evidence="2">CGMCC 1.16067</strain>
    </source>
</reference>
<feature type="transmembrane region" description="Helical" evidence="1">
    <location>
        <begin position="60"/>
        <end position="77"/>
    </location>
</feature>
<dbReference type="AlphaFoldDB" id="A0A917BUB5"/>
<reference evidence="2" key="1">
    <citation type="journal article" date="2014" name="Int. J. Syst. Evol. Microbiol.">
        <title>Complete genome sequence of Corynebacterium casei LMG S-19264T (=DSM 44701T), isolated from a smear-ripened cheese.</title>
        <authorList>
            <consortium name="US DOE Joint Genome Institute (JGI-PGF)"/>
            <person name="Walter F."/>
            <person name="Albersmeier A."/>
            <person name="Kalinowski J."/>
            <person name="Ruckert C."/>
        </authorList>
    </citation>
    <scope>NUCLEOTIDE SEQUENCE</scope>
    <source>
        <strain evidence="2">CGMCC 1.16067</strain>
    </source>
</reference>
<keyword evidence="1" id="KW-0472">Membrane</keyword>
<dbReference type="Proteomes" id="UP000649179">
    <property type="component" value="Unassembled WGS sequence"/>
</dbReference>
<dbReference type="EMBL" id="BMKQ01000002">
    <property type="protein sequence ID" value="GGF57695.1"/>
    <property type="molecule type" value="Genomic_DNA"/>
</dbReference>
<proteinExistence type="predicted"/>
<evidence type="ECO:0000256" key="1">
    <source>
        <dbReference type="SAM" id="Phobius"/>
    </source>
</evidence>
<protein>
    <recommendedName>
        <fullName evidence="4">DUF3618 domain-containing protein</fullName>
    </recommendedName>
</protein>
<evidence type="ECO:0008006" key="4">
    <source>
        <dbReference type="Google" id="ProtNLM"/>
    </source>
</evidence>
<comment type="caution">
    <text evidence="2">The sequence shown here is derived from an EMBL/GenBank/DDBJ whole genome shotgun (WGS) entry which is preliminary data.</text>
</comment>
<keyword evidence="1" id="KW-1133">Transmembrane helix</keyword>
<accession>A0A917BUB5</accession>
<dbReference type="InterPro" id="IPR022062">
    <property type="entry name" value="DUF3618"/>
</dbReference>
<sequence length="82" mass="8784">MAAQDRQSIEDEMEVARRELAASIDQLLHRSSPKTIANRQVAAIKGFFVDPQSGLRTDNVIKVVAGVGGAIALILVVRKVSG</sequence>
<dbReference type="RefSeq" id="WP_229661017.1">
    <property type="nucleotide sequence ID" value="NZ_BMKQ01000002.1"/>
</dbReference>
<keyword evidence="3" id="KW-1185">Reference proteome</keyword>
<evidence type="ECO:0000313" key="3">
    <source>
        <dbReference type="Proteomes" id="UP000649179"/>
    </source>
</evidence>
<keyword evidence="1" id="KW-0812">Transmembrane</keyword>
<name>A0A917BUB5_9ACTN</name>
<evidence type="ECO:0000313" key="2">
    <source>
        <dbReference type="EMBL" id="GGF57695.1"/>
    </source>
</evidence>